<accession>A0ABS8JHH2</accession>
<comment type="caution">
    <text evidence="2">The sequence shown here is derived from an EMBL/GenBank/DDBJ whole genome shotgun (WGS) entry which is preliminary data.</text>
</comment>
<keyword evidence="1" id="KW-1133">Transmembrane helix</keyword>
<evidence type="ECO:0000256" key="1">
    <source>
        <dbReference type="SAM" id="Phobius"/>
    </source>
</evidence>
<reference evidence="2" key="1">
    <citation type="submission" date="2021-10" db="EMBL/GenBank/DDBJ databases">
        <authorList>
            <person name="Lyu M."/>
            <person name="Wang X."/>
            <person name="Meng X."/>
            <person name="Xu K."/>
        </authorList>
    </citation>
    <scope>NUCLEOTIDE SEQUENCE</scope>
    <source>
        <strain evidence="2">A6</strain>
    </source>
</reference>
<name>A0ABS8JHH2_9GAMM</name>
<evidence type="ECO:0008006" key="4">
    <source>
        <dbReference type="Google" id="ProtNLM"/>
    </source>
</evidence>
<gene>
    <name evidence="2" type="ORF">LK996_08225</name>
</gene>
<proteinExistence type="predicted"/>
<dbReference type="EMBL" id="JAJGAK010000001">
    <property type="protein sequence ID" value="MCC8363059.1"/>
    <property type="molecule type" value="Genomic_DNA"/>
</dbReference>
<evidence type="ECO:0000313" key="2">
    <source>
        <dbReference type="EMBL" id="MCC8363059.1"/>
    </source>
</evidence>
<sequence>MHWLMLALAIGAFAIAWNTTNALLMGLFLVVALILLLGWILGLYSARVGARARDETAMIDPIELRRMREQAEARKVAAQQQQSGEPPAP</sequence>
<feature type="transmembrane region" description="Helical" evidence="1">
    <location>
        <begin position="24"/>
        <end position="44"/>
    </location>
</feature>
<evidence type="ECO:0000313" key="3">
    <source>
        <dbReference type="Proteomes" id="UP001165293"/>
    </source>
</evidence>
<organism evidence="2 3">
    <name type="scientific">Noviluteimonas lactosilytica</name>
    <dbReference type="NCBI Taxonomy" id="2888523"/>
    <lineage>
        <taxon>Bacteria</taxon>
        <taxon>Pseudomonadati</taxon>
        <taxon>Pseudomonadota</taxon>
        <taxon>Gammaproteobacteria</taxon>
        <taxon>Lysobacterales</taxon>
        <taxon>Lysobacteraceae</taxon>
        <taxon>Noviluteimonas</taxon>
    </lineage>
</organism>
<keyword evidence="1" id="KW-0812">Transmembrane</keyword>
<keyword evidence="1" id="KW-0472">Membrane</keyword>
<protein>
    <recommendedName>
        <fullName evidence="4">Lipopolysaccharide assembly protein A domain-containing protein</fullName>
    </recommendedName>
</protein>
<keyword evidence="3" id="KW-1185">Reference proteome</keyword>
<dbReference type="Proteomes" id="UP001165293">
    <property type="component" value="Unassembled WGS sequence"/>
</dbReference>